<sequence length="14" mass="1469">MNASPSCMTKDNGL</sequence>
<dbReference type="Proteomes" id="UP000595140">
    <property type="component" value="Unassembled WGS sequence"/>
</dbReference>
<protein>
    <submittedName>
        <fullName evidence="1">Uncharacterized protein</fullName>
    </submittedName>
</protein>
<organism evidence="1 2">
    <name type="scientific">Cuscuta campestris</name>
    <dbReference type="NCBI Taxonomy" id="132261"/>
    <lineage>
        <taxon>Eukaryota</taxon>
        <taxon>Viridiplantae</taxon>
        <taxon>Streptophyta</taxon>
        <taxon>Embryophyta</taxon>
        <taxon>Tracheophyta</taxon>
        <taxon>Spermatophyta</taxon>
        <taxon>Magnoliopsida</taxon>
        <taxon>eudicotyledons</taxon>
        <taxon>Gunneridae</taxon>
        <taxon>Pentapetalae</taxon>
        <taxon>asterids</taxon>
        <taxon>lamiids</taxon>
        <taxon>Solanales</taxon>
        <taxon>Convolvulaceae</taxon>
        <taxon>Cuscuteae</taxon>
        <taxon>Cuscuta</taxon>
        <taxon>Cuscuta subgen. Grammica</taxon>
        <taxon>Cuscuta sect. Cleistogrammica</taxon>
    </lineage>
</organism>
<accession>A0A484KS71</accession>
<gene>
    <name evidence="1" type="ORF">CCAM_LOCUS7785</name>
</gene>
<name>A0A484KS71_9ASTE</name>
<feature type="non-terminal residue" evidence="1">
    <location>
        <position position="14"/>
    </location>
</feature>
<reference evidence="1 2" key="1">
    <citation type="submission" date="2018-04" db="EMBL/GenBank/DDBJ databases">
        <authorList>
            <person name="Vogel A."/>
        </authorList>
    </citation>
    <scope>NUCLEOTIDE SEQUENCE [LARGE SCALE GENOMIC DNA]</scope>
</reference>
<evidence type="ECO:0000313" key="1">
    <source>
        <dbReference type="EMBL" id="VFQ66009.1"/>
    </source>
</evidence>
<proteinExistence type="predicted"/>
<keyword evidence="2" id="KW-1185">Reference proteome</keyword>
<evidence type="ECO:0000313" key="2">
    <source>
        <dbReference type="Proteomes" id="UP000595140"/>
    </source>
</evidence>
<dbReference type="EMBL" id="OOIL02000514">
    <property type="protein sequence ID" value="VFQ66009.1"/>
    <property type="molecule type" value="Genomic_DNA"/>
</dbReference>